<dbReference type="InterPro" id="IPR000719">
    <property type="entry name" value="Prot_kinase_dom"/>
</dbReference>
<keyword evidence="1" id="KW-0723">Serine/threonine-protein kinase</keyword>
<keyword evidence="4 10" id="KW-0418">Kinase</keyword>
<feature type="binding site" evidence="7">
    <location>
        <position position="572"/>
    </location>
    <ligand>
        <name>ATP</name>
        <dbReference type="ChEBI" id="CHEBI:30616"/>
    </ligand>
</feature>
<dbReference type="Gene3D" id="1.25.40.10">
    <property type="entry name" value="Tetratricopeptide repeat domain"/>
    <property type="match status" value="2"/>
</dbReference>
<dbReference type="PROSITE" id="PS00108">
    <property type="entry name" value="PROTEIN_KINASE_ST"/>
    <property type="match status" value="1"/>
</dbReference>
<keyword evidence="3 7" id="KW-0547">Nucleotide-binding</keyword>
<keyword evidence="8" id="KW-1133">Transmembrane helix</keyword>
<evidence type="ECO:0000259" key="9">
    <source>
        <dbReference type="PROSITE" id="PS50011"/>
    </source>
</evidence>
<evidence type="ECO:0000313" key="11">
    <source>
        <dbReference type="Proteomes" id="UP001642464"/>
    </source>
</evidence>
<dbReference type="Pfam" id="PF13041">
    <property type="entry name" value="PPR_2"/>
    <property type="match status" value="1"/>
</dbReference>
<name>A0ABP0NVR8_9DINO</name>
<feature type="repeat" description="PPR" evidence="6">
    <location>
        <begin position="9"/>
        <end position="43"/>
    </location>
</feature>
<evidence type="ECO:0000256" key="6">
    <source>
        <dbReference type="PROSITE-ProRule" id="PRU00708"/>
    </source>
</evidence>
<accession>A0ABP0NVR8</accession>
<dbReference type="Proteomes" id="UP001642464">
    <property type="component" value="Unassembled WGS sequence"/>
</dbReference>
<evidence type="ECO:0000256" key="8">
    <source>
        <dbReference type="SAM" id="Phobius"/>
    </source>
</evidence>
<dbReference type="SMART" id="SM00220">
    <property type="entry name" value="S_TKc"/>
    <property type="match status" value="1"/>
</dbReference>
<dbReference type="InterPro" id="IPR002885">
    <property type="entry name" value="PPR_rpt"/>
</dbReference>
<dbReference type="InterPro" id="IPR050205">
    <property type="entry name" value="CDPK_Ser/Thr_kinases"/>
</dbReference>
<dbReference type="PROSITE" id="PS50011">
    <property type="entry name" value="PROTEIN_KINASE_DOM"/>
    <property type="match status" value="1"/>
</dbReference>
<dbReference type="GO" id="GO:0016301">
    <property type="term" value="F:kinase activity"/>
    <property type="evidence" value="ECO:0007669"/>
    <property type="project" value="UniProtKB-KW"/>
</dbReference>
<dbReference type="Gene3D" id="3.50.4.10">
    <property type="entry name" value="Hepatocyte Growth Factor"/>
    <property type="match status" value="1"/>
</dbReference>
<evidence type="ECO:0000256" key="4">
    <source>
        <dbReference type="ARBA" id="ARBA00022777"/>
    </source>
</evidence>
<gene>
    <name evidence="10" type="ORF">SCF082_LOCUS34279</name>
</gene>
<evidence type="ECO:0000256" key="5">
    <source>
        <dbReference type="ARBA" id="ARBA00022840"/>
    </source>
</evidence>
<dbReference type="PROSITE" id="PS51375">
    <property type="entry name" value="PPR"/>
    <property type="match status" value="2"/>
</dbReference>
<evidence type="ECO:0000256" key="2">
    <source>
        <dbReference type="ARBA" id="ARBA00022679"/>
    </source>
</evidence>
<dbReference type="NCBIfam" id="TIGR00756">
    <property type="entry name" value="PPR"/>
    <property type="match status" value="1"/>
</dbReference>
<feature type="transmembrane region" description="Helical" evidence="8">
    <location>
        <begin position="314"/>
        <end position="340"/>
    </location>
</feature>
<dbReference type="SUPFAM" id="SSF56112">
    <property type="entry name" value="Protein kinase-like (PK-like)"/>
    <property type="match status" value="1"/>
</dbReference>
<dbReference type="PANTHER" id="PTHR24349">
    <property type="entry name" value="SERINE/THREONINE-PROTEIN KINASE"/>
    <property type="match status" value="1"/>
</dbReference>
<reference evidence="10 11" key="1">
    <citation type="submission" date="2024-02" db="EMBL/GenBank/DDBJ databases">
        <authorList>
            <person name="Chen Y."/>
            <person name="Shah S."/>
            <person name="Dougan E. K."/>
            <person name="Thang M."/>
            <person name="Chan C."/>
        </authorList>
    </citation>
    <scope>NUCLEOTIDE SEQUENCE [LARGE SCALE GENOMIC DNA]</scope>
</reference>
<evidence type="ECO:0000313" key="10">
    <source>
        <dbReference type="EMBL" id="CAK9067886.1"/>
    </source>
</evidence>
<evidence type="ECO:0000256" key="1">
    <source>
        <dbReference type="ARBA" id="ARBA00022527"/>
    </source>
</evidence>
<evidence type="ECO:0000256" key="7">
    <source>
        <dbReference type="PROSITE-ProRule" id="PRU10141"/>
    </source>
</evidence>
<dbReference type="InterPro" id="IPR017441">
    <property type="entry name" value="Protein_kinase_ATP_BS"/>
</dbReference>
<comment type="caution">
    <text evidence="10">The sequence shown here is derived from an EMBL/GenBank/DDBJ whole genome shotgun (WGS) entry which is preliminary data.</text>
</comment>
<proteinExistence type="predicted"/>
<keyword evidence="5 7" id="KW-0067">ATP-binding</keyword>
<dbReference type="Gene3D" id="1.10.510.10">
    <property type="entry name" value="Transferase(Phosphotransferase) domain 1"/>
    <property type="match status" value="1"/>
</dbReference>
<dbReference type="PROSITE" id="PS00107">
    <property type="entry name" value="PROTEIN_KINASE_ATP"/>
    <property type="match status" value="1"/>
</dbReference>
<dbReference type="EMBL" id="CAXAMM010031335">
    <property type="protein sequence ID" value="CAK9067886.1"/>
    <property type="molecule type" value="Genomic_DNA"/>
</dbReference>
<keyword evidence="8" id="KW-0472">Membrane</keyword>
<keyword evidence="8" id="KW-0812">Transmembrane</keyword>
<keyword evidence="11" id="KW-1185">Reference proteome</keyword>
<evidence type="ECO:0000256" key="3">
    <source>
        <dbReference type="ARBA" id="ARBA00022741"/>
    </source>
</evidence>
<dbReference type="InterPro" id="IPR011009">
    <property type="entry name" value="Kinase-like_dom_sf"/>
</dbReference>
<keyword evidence="2" id="KW-0808">Transferase</keyword>
<feature type="repeat" description="PPR" evidence="6">
    <location>
        <begin position="44"/>
        <end position="78"/>
    </location>
</feature>
<sequence>MVSTQTTPDVMAYTAIIHCSAKKGNVEEATRWFQRMSLNDLKGDAVTFTALINACAKRSDAPGALGWLRRLVDEQLQPNVVAFSAALKETWGLRGDVPKPCWKTTVLRDTRLGWAGQCENLFQLDKLDSARLCQKACTEDPRCPVWQFRQGSQTCWVGFGVRCDGPGAAASATPAALSAEEVLAQRLLHGTVYVVRELVGVKVKNLFQLGGQGSDALHIEQCKAWCYSNIACQYWQFSQTGGCFVDAPMLSKTHVVQYPLTTAALTTDATDIIAGEYIHHYCPNQTMADVDDGAASRVPANMVVPHLDAEGPRIWPWVLVSLLLTVVLAMAALAYYTLIWKRRTSSRARRPVHAAPSQPQGGSFLPVQVAQLQAPSPVPTPSSGFPTPQRHHAACARSAKSDEASSLWQAMESQLVAPNIIAVTSAIEVCAKSRPRRTVEAEELFRRWMRNSSARPDTKLMRTMMRAVGMTKCMELCREFGVVDAALEALAASFPKADEERGGMGWPLVVRGQCPNGVCLIRPLHAASVTPLDTAEGQFFQHYKLGKKLGEGAFGQVRLTTRMDSGEMYAVKIMDVRSSRDVERLDQDILREAKNEARLLKEVSGHPNVVALHETYLESPGLFYMIMERCYGSLMDSLCDMPKLTEIWLRRMFRQMLLGIGACHNAGIVHRDIKLDNFLYGGMFQDIIKLSDMGLAVKLPRSGYVKGVSGTAPYMSPEMLARKKYNTQTDVWSFASTVYVILYGDVPYSPSQPTAASVKKAIVNAFPPPAWMRNAKLAKHYQQPSSGAETFCRYLLVRDPQKRPSINDALNHPFVEENLSEGPMEDMDEDEQSVVIETAGERVRTITDMFKAQRKPIISRNLDEVLERLERAGPPLPEGSFRRGVSAGRCFTEELPQAEVGFGPAEVQELRAPNALRRKTSMDGRIVRQSSSETDTAGVEIISPTWLQGFLEDLQNLVGDRTVVLVVVDLSRSGQSEM</sequence>
<dbReference type="InterPro" id="IPR011990">
    <property type="entry name" value="TPR-like_helical_dom_sf"/>
</dbReference>
<protein>
    <submittedName>
        <fullName evidence="10">Hormonally up-regulated neu tumor-associated kinase (Serine/threonine-protein kinase MAK-V)</fullName>
    </submittedName>
</protein>
<dbReference type="Pfam" id="PF00069">
    <property type="entry name" value="Pkinase"/>
    <property type="match status" value="1"/>
</dbReference>
<dbReference type="InterPro" id="IPR008271">
    <property type="entry name" value="Ser/Thr_kinase_AS"/>
</dbReference>
<organism evidence="10 11">
    <name type="scientific">Durusdinium trenchii</name>
    <dbReference type="NCBI Taxonomy" id="1381693"/>
    <lineage>
        <taxon>Eukaryota</taxon>
        <taxon>Sar</taxon>
        <taxon>Alveolata</taxon>
        <taxon>Dinophyceae</taxon>
        <taxon>Suessiales</taxon>
        <taxon>Symbiodiniaceae</taxon>
        <taxon>Durusdinium</taxon>
    </lineage>
</organism>
<feature type="domain" description="Protein kinase" evidence="9">
    <location>
        <begin position="543"/>
        <end position="815"/>
    </location>
</feature>